<organism evidence="2">
    <name type="scientific">Rhizophora mucronata</name>
    <name type="common">Asiatic mangrove</name>
    <dbReference type="NCBI Taxonomy" id="61149"/>
    <lineage>
        <taxon>Eukaryota</taxon>
        <taxon>Viridiplantae</taxon>
        <taxon>Streptophyta</taxon>
        <taxon>Embryophyta</taxon>
        <taxon>Tracheophyta</taxon>
        <taxon>Spermatophyta</taxon>
        <taxon>Magnoliopsida</taxon>
        <taxon>eudicotyledons</taxon>
        <taxon>Gunneridae</taxon>
        <taxon>Pentapetalae</taxon>
        <taxon>rosids</taxon>
        <taxon>fabids</taxon>
        <taxon>Malpighiales</taxon>
        <taxon>Rhizophoraceae</taxon>
        <taxon>Rhizophora</taxon>
    </lineage>
</organism>
<reference evidence="2" key="1">
    <citation type="submission" date="2018-02" db="EMBL/GenBank/DDBJ databases">
        <title>Rhizophora mucronata_Transcriptome.</title>
        <authorList>
            <person name="Meera S.P."/>
            <person name="Sreeshan A."/>
            <person name="Augustine A."/>
        </authorList>
    </citation>
    <scope>NUCLEOTIDE SEQUENCE</scope>
    <source>
        <tissue evidence="2">Leaf</tissue>
    </source>
</reference>
<feature type="region of interest" description="Disordered" evidence="1">
    <location>
        <begin position="1"/>
        <end position="37"/>
    </location>
</feature>
<sequence>MDLRKCGKWGSQSGIKKNRKEKKRNEINSLSIKKSLV</sequence>
<evidence type="ECO:0000313" key="2">
    <source>
        <dbReference type="EMBL" id="MBX32393.1"/>
    </source>
</evidence>
<dbReference type="AlphaFoldDB" id="A0A2P2MQA0"/>
<protein>
    <submittedName>
        <fullName evidence="2">Uncharacterized protein</fullName>
    </submittedName>
</protein>
<name>A0A2P2MQA0_RHIMU</name>
<dbReference type="EMBL" id="GGEC01051909">
    <property type="protein sequence ID" value="MBX32393.1"/>
    <property type="molecule type" value="Transcribed_RNA"/>
</dbReference>
<accession>A0A2P2MQA0</accession>
<evidence type="ECO:0000256" key="1">
    <source>
        <dbReference type="SAM" id="MobiDB-lite"/>
    </source>
</evidence>
<proteinExistence type="predicted"/>